<feature type="region of interest" description="Disordered" evidence="1">
    <location>
        <begin position="114"/>
        <end position="151"/>
    </location>
</feature>
<proteinExistence type="predicted"/>
<evidence type="ECO:0000313" key="2">
    <source>
        <dbReference type="EMBL" id="VDN29138.1"/>
    </source>
</evidence>
<feature type="compositionally biased region" description="Low complexity" evidence="1">
    <location>
        <begin position="116"/>
        <end position="134"/>
    </location>
</feature>
<dbReference type="EMBL" id="UYRT01084663">
    <property type="protein sequence ID" value="VDN29138.1"/>
    <property type="molecule type" value="Genomic_DNA"/>
</dbReference>
<feature type="compositionally biased region" description="Polar residues" evidence="1">
    <location>
        <begin position="135"/>
        <end position="151"/>
    </location>
</feature>
<feature type="region of interest" description="Disordered" evidence="1">
    <location>
        <begin position="523"/>
        <end position="544"/>
    </location>
</feature>
<feature type="compositionally biased region" description="Basic and acidic residues" evidence="1">
    <location>
        <begin position="524"/>
        <end position="544"/>
    </location>
</feature>
<evidence type="ECO:0000256" key="1">
    <source>
        <dbReference type="SAM" id="MobiDB-lite"/>
    </source>
</evidence>
<accession>A0A183E7Z8</accession>
<sequence length="595" mass="66272">MHFGLKEETSTAIRVLCLESQINIDFAFVPVPRCCITRSFNECEGTPFLQALDNYADAPVVQKRSWKGCKKSRKTHAFGDAVPDLLAAAPPKSTISSSCSNGFVGSDLRVLNSAPSTNTSDRSRLTSTTDRSSLAQQNKQSPLQCKNSSNEKLQRARFSMIDASVVGSPTALKQGRPVGKGRAEQALANAGAFVKGIDYDIGWKADGSPDMNYGGKASALAGVPDHPGAATSNEFTHHYRQSSDSIDRSDLFSGDKTNNNDDNYSEHIMPIKITPEAKKILEKNAQLFVRNDELISDDSDKIFSKKETTENSLQQCNVAPGTAAQISTPQQTPLGYLPLKRNTDYGSTISSLTQSSNVKTEISDIDFSWVNDVENRLEREIAFVKEDFRQQQQQQVPVRYFGMDLEHSKNSNGEVSIVPSVETTMKSFEVFGECEARKELSKIHSDVRSKAAMFDMEAFRNERKFDDMQAASRYRSRSTARTNIYIPQPDYQRSDQFSVDTTQNPSPYFSVSTSVRPTVSAYTSERRSHHCAEMSGRDDHHTDKSVYSDAATTRLYSDPRIEVLQRNRAHNDTESYMQNATQCNAEKPWKASIAY</sequence>
<name>A0A183E7Z8_9BILA</name>
<reference evidence="2 3" key="2">
    <citation type="submission" date="2018-11" db="EMBL/GenBank/DDBJ databases">
        <authorList>
            <consortium name="Pathogen Informatics"/>
        </authorList>
    </citation>
    <scope>NUCLEOTIDE SEQUENCE [LARGE SCALE GENOMIC DNA]</scope>
</reference>
<reference evidence="4" key="1">
    <citation type="submission" date="2016-06" db="UniProtKB">
        <authorList>
            <consortium name="WormBaseParasite"/>
        </authorList>
    </citation>
    <scope>IDENTIFICATION</scope>
</reference>
<organism evidence="4">
    <name type="scientific">Gongylonema pulchrum</name>
    <dbReference type="NCBI Taxonomy" id="637853"/>
    <lineage>
        <taxon>Eukaryota</taxon>
        <taxon>Metazoa</taxon>
        <taxon>Ecdysozoa</taxon>
        <taxon>Nematoda</taxon>
        <taxon>Chromadorea</taxon>
        <taxon>Rhabditida</taxon>
        <taxon>Spirurina</taxon>
        <taxon>Spiruromorpha</taxon>
        <taxon>Spiruroidea</taxon>
        <taxon>Gongylonematidae</taxon>
        <taxon>Gongylonema</taxon>
    </lineage>
</organism>
<keyword evidence="3" id="KW-1185">Reference proteome</keyword>
<dbReference type="Proteomes" id="UP000271098">
    <property type="component" value="Unassembled WGS sequence"/>
</dbReference>
<gene>
    <name evidence="2" type="ORF">GPUH_LOCUS17089</name>
</gene>
<evidence type="ECO:0000313" key="3">
    <source>
        <dbReference type="Proteomes" id="UP000271098"/>
    </source>
</evidence>
<protein>
    <submittedName>
        <fullName evidence="2 4">Uncharacterized protein</fullName>
    </submittedName>
</protein>
<dbReference type="OrthoDB" id="5842445at2759"/>
<evidence type="ECO:0000313" key="4">
    <source>
        <dbReference type="WBParaSite" id="GPUH_0001711101-mRNA-1"/>
    </source>
</evidence>
<dbReference type="AlphaFoldDB" id="A0A183E7Z8"/>
<dbReference type="WBParaSite" id="GPUH_0001711101-mRNA-1">
    <property type="protein sequence ID" value="GPUH_0001711101-mRNA-1"/>
    <property type="gene ID" value="GPUH_0001711101"/>
</dbReference>
<feature type="region of interest" description="Disordered" evidence="1">
    <location>
        <begin position="228"/>
        <end position="250"/>
    </location>
</feature>